<sequence length="328" mass="35715">MCHSRSQQIILSFSPSPFVSQVLCNFCTRRAPPWSCRTPPRSPSMFQRLTSVLFGDDVEEVSGGGPGEQGFGQKEEDEEWILVDYLAEACSSPCGDGLSEVELTSEEEGDLVVVPSPIASSPIRYASCTSLDSTADTEDGGPEEEEGGFQRLEACSLEESWFVTPPPCFGGGRRGKPMVLETSPLENLLIEHPSMSVYTTHCPPRLSLNLPLPLSLNLNLCLPPVDTPAAVGMEPGRRSLDTPCHRPETVVQCRAGLHAVCYAAAVPGLLDQAQQHGRLAQRVRGAAQHQLLSRNALRRLNLLRTGGAKQVKTTTTYLHQPGQRHLNY</sequence>
<keyword evidence="8" id="KW-0539">Nucleus</keyword>
<dbReference type="Proteomes" id="UP000694395">
    <property type="component" value="Chromosome 3"/>
</dbReference>
<dbReference type="PANTHER" id="PTHR31671">
    <property type="entry name" value="DIABETES AND OBESITY REGULATED, ISOFORM G"/>
    <property type="match status" value="1"/>
</dbReference>
<dbReference type="PANTHER" id="PTHR31671:SF0">
    <property type="entry name" value="TUMOR PROTEIN P53-INDUCIBLE NUCLEAR PROTEIN 1"/>
    <property type="match status" value="1"/>
</dbReference>
<keyword evidence="7" id="KW-0804">Transcription</keyword>
<evidence type="ECO:0000256" key="3">
    <source>
        <dbReference type="ARBA" id="ARBA00022490"/>
    </source>
</evidence>
<reference evidence="11" key="1">
    <citation type="submission" date="2020-07" db="EMBL/GenBank/DDBJ databases">
        <title>A long reads based de novo assembly of the rainbow trout Arlee double haploid line genome.</title>
        <authorList>
            <person name="Gao G."/>
            <person name="Palti Y."/>
        </authorList>
    </citation>
    <scope>NUCLEOTIDE SEQUENCE [LARGE SCALE GENOMIC DNA]</scope>
</reference>
<evidence type="ECO:0000256" key="2">
    <source>
        <dbReference type="ARBA" id="ARBA00004514"/>
    </source>
</evidence>
<dbReference type="GO" id="GO:0000045">
    <property type="term" value="P:autophagosome assembly"/>
    <property type="evidence" value="ECO:0007669"/>
    <property type="project" value="TreeGrafter"/>
</dbReference>
<dbReference type="GO" id="GO:0005829">
    <property type="term" value="C:cytosol"/>
    <property type="evidence" value="ECO:0007669"/>
    <property type="project" value="UniProtKB-SubCell"/>
</dbReference>
<evidence type="ECO:0000256" key="9">
    <source>
        <dbReference type="ARBA" id="ARBA00023329"/>
    </source>
</evidence>
<proteinExistence type="predicted"/>
<accession>A0A8K9WST0</accession>
<comment type="subcellular location">
    <subcellularLocation>
        <location evidence="2">Cytoplasm</location>
        <location evidence="2">Cytosol</location>
    </subcellularLocation>
    <subcellularLocation>
        <location evidence="1">Cytoplasmic vesicle</location>
        <location evidence="1">Autophagosome</location>
    </subcellularLocation>
    <subcellularLocation>
        <location evidence="10">Nucleus</location>
        <location evidence="10">Nuclear body</location>
    </subcellularLocation>
</comment>
<keyword evidence="4" id="KW-0072">Autophagy</keyword>
<keyword evidence="12" id="KW-1185">Reference proteome</keyword>
<keyword evidence="6" id="KW-0010">Activator</keyword>
<dbReference type="Ensembl" id="ENSOMYT00000120677.1">
    <property type="protein sequence ID" value="ENSOMYP00000121678.1"/>
    <property type="gene ID" value="ENSOMYG00000003247.2"/>
</dbReference>
<organism evidence="11 12">
    <name type="scientific">Oncorhynchus mykiss</name>
    <name type="common">Rainbow trout</name>
    <name type="synonym">Salmo gairdneri</name>
    <dbReference type="NCBI Taxonomy" id="8022"/>
    <lineage>
        <taxon>Eukaryota</taxon>
        <taxon>Metazoa</taxon>
        <taxon>Chordata</taxon>
        <taxon>Craniata</taxon>
        <taxon>Vertebrata</taxon>
        <taxon>Euteleostomi</taxon>
        <taxon>Actinopterygii</taxon>
        <taxon>Neopterygii</taxon>
        <taxon>Teleostei</taxon>
        <taxon>Protacanthopterygii</taxon>
        <taxon>Salmoniformes</taxon>
        <taxon>Salmonidae</taxon>
        <taxon>Salmoninae</taxon>
        <taxon>Oncorhynchus</taxon>
    </lineage>
</organism>
<evidence type="ECO:0000313" key="12">
    <source>
        <dbReference type="Proteomes" id="UP000694395"/>
    </source>
</evidence>
<protein>
    <submittedName>
        <fullName evidence="11">Tumor protein p53 inducible nuclear protein 1</fullName>
    </submittedName>
</protein>
<evidence type="ECO:0000256" key="4">
    <source>
        <dbReference type="ARBA" id="ARBA00023006"/>
    </source>
</evidence>
<keyword evidence="9" id="KW-0968">Cytoplasmic vesicle</keyword>
<dbReference type="Pfam" id="PF14839">
    <property type="entry name" value="DOR"/>
    <property type="match status" value="1"/>
</dbReference>
<dbReference type="GO" id="GO:0045893">
    <property type="term" value="P:positive regulation of DNA-templated transcription"/>
    <property type="evidence" value="ECO:0007669"/>
    <property type="project" value="TreeGrafter"/>
</dbReference>
<evidence type="ECO:0000256" key="10">
    <source>
        <dbReference type="ARBA" id="ARBA00034306"/>
    </source>
</evidence>
<evidence type="ECO:0000256" key="6">
    <source>
        <dbReference type="ARBA" id="ARBA00023159"/>
    </source>
</evidence>
<evidence type="ECO:0000256" key="8">
    <source>
        <dbReference type="ARBA" id="ARBA00023242"/>
    </source>
</evidence>
<evidence type="ECO:0000256" key="7">
    <source>
        <dbReference type="ARBA" id="ARBA00023163"/>
    </source>
</evidence>
<dbReference type="AlphaFoldDB" id="A0A8K9WST0"/>
<dbReference type="GeneTree" id="ENSGT00530000063829"/>
<evidence type="ECO:0000313" key="11">
    <source>
        <dbReference type="Ensembl" id="ENSOMYP00000121678.1"/>
    </source>
</evidence>
<evidence type="ECO:0000256" key="5">
    <source>
        <dbReference type="ARBA" id="ARBA00023015"/>
    </source>
</evidence>
<keyword evidence="5" id="KW-0805">Transcription regulation</keyword>
<reference evidence="11" key="3">
    <citation type="submission" date="2025-09" db="UniProtKB">
        <authorList>
            <consortium name="Ensembl"/>
        </authorList>
    </citation>
    <scope>IDENTIFICATION</scope>
</reference>
<gene>
    <name evidence="11" type="primary">LOC110513844</name>
</gene>
<dbReference type="InterPro" id="IPR029431">
    <property type="entry name" value="TP53INP"/>
</dbReference>
<dbReference type="GO" id="GO:0031410">
    <property type="term" value="C:cytoplasmic vesicle"/>
    <property type="evidence" value="ECO:0007669"/>
    <property type="project" value="UniProtKB-KW"/>
</dbReference>
<dbReference type="GO" id="GO:0005776">
    <property type="term" value="C:autophagosome"/>
    <property type="evidence" value="ECO:0007669"/>
    <property type="project" value="UniProtKB-SubCell"/>
</dbReference>
<dbReference type="GO" id="GO:0016604">
    <property type="term" value="C:nuclear body"/>
    <property type="evidence" value="ECO:0007669"/>
    <property type="project" value="UniProtKB-SubCell"/>
</dbReference>
<evidence type="ECO:0000256" key="1">
    <source>
        <dbReference type="ARBA" id="ARBA00004419"/>
    </source>
</evidence>
<reference evidence="11" key="2">
    <citation type="submission" date="2025-08" db="UniProtKB">
        <authorList>
            <consortium name="Ensembl"/>
        </authorList>
    </citation>
    <scope>IDENTIFICATION</scope>
</reference>
<keyword evidence="3" id="KW-0963">Cytoplasm</keyword>
<name>A0A8K9WST0_ONCMY</name>